<organism evidence="6 7">
    <name type="scientific">Achlya hypogyna</name>
    <name type="common">Oomycete</name>
    <name type="synonym">Protoachlya hypogyna</name>
    <dbReference type="NCBI Taxonomy" id="1202772"/>
    <lineage>
        <taxon>Eukaryota</taxon>
        <taxon>Sar</taxon>
        <taxon>Stramenopiles</taxon>
        <taxon>Oomycota</taxon>
        <taxon>Saprolegniomycetes</taxon>
        <taxon>Saprolegniales</taxon>
        <taxon>Achlyaceae</taxon>
        <taxon>Achlya</taxon>
    </lineage>
</organism>
<evidence type="ECO:0000256" key="2">
    <source>
        <dbReference type="ARBA" id="ARBA00005979"/>
    </source>
</evidence>
<sequence>MAAPTLFTPIQLGRTLAANRMLMAPLTRARATPGDHIPSEMMVQHYADRASSGLLITECSMVAPLTSAFYSEPGVHTPAQLAAWKKVTDAVHAKGGKIFCQIWHAGRAAHPDLNDGAEPVGPSAIAIDGTVHGPNGKVPYVVPRELTLNEISDIVAQYATAARNCVEVAGFDGVEIHGANGYLIDQFLKDSSNTRTDAYGGSRENRGRFLREVVAAVVDAIGGDRVGIRFSPLNSFNSQKDSDPVAFSEYVAKAMNEFDLAFVHVLRGDFFGKQTGDVVPIFREHYKGILVANAGYSREEAEEAIASGKVDAVAFGTPWLANPDLDERFKRNAPLNTPNSATFYSGGAEGYNDYPTLAQLEAQKE</sequence>
<dbReference type="GO" id="GO:0016628">
    <property type="term" value="F:oxidoreductase activity, acting on the CH-CH group of donors, NAD or NADP as acceptor"/>
    <property type="evidence" value="ECO:0007669"/>
    <property type="project" value="UniProtKB-ARBA"/>
</dbReference>
<dbReference type="Proteomes" id="UP000243579">
    <property type="component" value="Unassembled WGS sequence"/>
</dbReference>
<dbReference type="PANTHER" id="PTHR22893">
    <property type="entry name" value="NADH OXIDOREDUCTASE-RELATED"/>
    <property type="match status" value="1"/>
</dbReference>
<dbReference type="InterPro" id="IPR013785">
    <property type="entry name" value="Aldolase_TIM"/>
</dbReference>
<dbReference type="EMBL" id="JNBR01001858">
    <property type="protein sequence ID" value="OQR84463.1"/>
    <property type="molecule type" value="Genomic_DNA"/>
</dbReference>
<dbReference type="CDD" id="cd02933">
    <property type="entry name" value="OYE_like_FMN"/>
    <property type="match status" value="1"/>
</dbReference>
<dbReference type="OrthoDB" id="148713at2759"/>
<evidence type="ECO:0000256" key="4">
    <source>
        <dbReference type="SAM" id="MobiDB-lite"/>
    </source>
</evidence>
<keyword evidence="7" id="KW-1185">Reference proteome</keyword>
<dbReference type="STRING" id="1202772.A0A1V9YFD1"/>
<comment type="caution">
    <text evidence="6">The sequence shown here is derived from an EMBL/GenBank/DDBJ whole genome shotgun (WGS) entry which is preliminary data.</text>
</comment>
<comment type="cofactor">
    <cofactor evidence="1">
        <name>FMN</name>
        <dbReference type="ChEBI" id="CHEBI:58210"/>
    </cofactor>
</comment>
<evidence type="ECO:0000313" key="6">
    <source>
        <dbReference type="EMBL" id="OQR84463.1"/>
    </source>
</evidence>
<evidence type="ECO:0000259" key="5">
    <source>
        <dbReference type="Pfam" id="PF00724"/>
    </source>
</evidence>
<comment type="similarity">
    <text evidence="2">Belongs to the NADH:flavin oxidoreductase/NADH oxidase family.</text>
</comment>
<proteinExistence type="inferred from homology"/>
<dbReference type="PANTHER" id="PTHR22893:SF91">
    <property type="entry name" value="NADPH DEHYDROGENASE 2-RELATED"/>
    <property type="match status" value="1"/>
</dbReference>
<evidence type="ECO:0000256" key="3">
    <source>
        <dbReference type="ARBA" id="ARBA00023002"/>
    </source>
</evidence>
<dbReference type="InterPro" id="IPR045247">
    <property type="entry name" value="Oye-like"/>
</dbReference>
<dbReference type="FunFam" id="3.20.20.70:FF:000059">
    <property type="entry name" value="N-ethylmaleimide reductase, FMN-linked"/>
    <property type="match status" value="1"/>
</dbReference>
<keyword evidence="3" id="KW-0560">Oxidoreductase</keyword>
<dbReference type="GO" id="GO:0005829">
    <property type="term" value="C:cytosol"/>
    <property type="evidence" value="ECO:0007669"/>
    <property type="project" value="UniProtKB-ARBA"/>
</dbReference>
<dbReference type="Pfam" id="PF00724">
    <property type="entry name" value="Oxidored_FMN"/>
    <property type="match status" value="1"/>
</dbReference>
<protein>
    <submittedName>
        <fullName evidence="6">NADH:flavin oxidoreductase</fullName>
    </submittedName>
</protein>
<dbReference type="GO" id="GO:0010181">
    <property type="term" value="F:FMN binding"/>
    <property type="evidence" value="ECO:0007669"/>
    <property type="project" value="InterPro"/>
</dbReference>
<evidence type="ECO:0000256" key="1">
    <source>
        <dbReference type="ARBA" id="ARBA00001917"/>
    </source>
</evidence>
<feature type="domain" description="NADH:flavin oxidoreductase/NADH oxidase N-terminal" evidence="5">
    <location>
        <begin position="6"/>
        <end position="336"/>
    </location>
</feature>
<name>A0A1V9YFD1_ACHHY</name>
<feature type="region of interest" description="Disordered" evidence="4">
    <location>
        <begin position="330"/>
        <end position="351"/>
    </location>
</feature>
<reference evidence="6 7" key="1">
    <citation type="journal article" date="2014" name="Genome Biol. Evol.">
        <title>The secreted proteins of Achlya hypogyna and Thraustotheca clavata identify the ancestral oomycete secretome and reveal gene acquisitions by horizontal gene transfer.</title>
        <authorList>
            <person name="Misner I."/>
            <person name="Blouin N."/>
            <person name="Leonard G."/>
            <person name="Richards T.A."/>
            <person name="Lane C.E."/>
        </authorList>
    </citation>
    <scope>NUCLEOTIDE SEQUENCE [LARGE SCALE GENOMIC DNA]</scope>
    <source>
        <strain evidence="6 7">ATCC 48635</strain>
    </source>
</reference>
<dbReference type="SUPFAM" id="SSF51395">
    <property type="entry name" value="FMN-linked oxidoreductases"/>
    <property type="match status" value="1"/>
</dbReference>
<dbReference type="Gene3D" id="3.20.20.70">
    <property type="entry name" value="Aldolase class I"/>
    <property type="match status" value="1"/>
</dbReference>
<dbReference type="AlphaFoldDB" id="A0A1V9YFD1"/>
<feature type="compositionally biased region" description="Polar residues" evidence="4">
    <location>
        <begin position="334"/>
        <end position="343"/>
    </location>
</feature>
<evidence type="ECO:0000313" key="7">
    <source>
        <dbReference type="Proteomes" id="UP000243579"/>
    </source>
</evidence>
<dbReference type="InterPro" id="IPR001155">
    <property type="entry name" value="OxRdtase_FMN_N"/>
</dbReference>
<gene>
    <name evidence="6" type="ORF">ACHHYP_13350</name>
</gene>
<accession>A0A1V9YFD1</accession>